<accession>A0A1I8HHU1</accession>
<dbReference type="Proteomes" id="UP000095280">
    <property type="component" value="Unplaced"/>
</dbReference>
<evidence type="ECO:0000313" key="2">
    <source>
        <dbReference type="WBParaSite" id="maker-uti_cns_0006085-snap-gene-0.4-mRNA-1"/>
    </source>
</evidence>
<dbReference type="WBParaSite" id="maker-uti_cns_0006085-snap-gene-0.4-mRNA-1">
    <property type="protein sequence ID" value="maker-uti_cns_0006085-snap-gene-0.4-mRNA-1"/>
    <property type="gene ID" value="maker-uti_cns_0006085-snap-gene-0.4"/>
</dbReference>
<reference evidence="2" key="1">
    <citation type="submission" date="2016-11" db="UniProtKB">
        <authorList>
            <consortium name="WormBaseParasite"/>
        </authorList>
    </citation>
    <scope>IDENTIFICATION</scope>
</reference>
<evidence type="ECO:0000313" key="1">
    <source>
        <dbReference type="Proteomes" id="UP000095280"/>
    </source>
</evidence>
<name>A0A1I8HHU1_9PLAT</name>
<keyword evidence="1" id="KW-1185">Reference proteome</keyword>
<proteinExistence type="predicted"/>
<organism evidence="1 2">
    <name type="scientific">Macrostomum lignano</name>
    <dbReference type="NCBI Taxonomy" id="282301"/>
    <lineage>
        <taxon>Eukaryota</taxon>
        <taxon>Metazoa</taxon>
        <taxon>Spiralia</taxon>
        <taxon>Lophotrochozoa</taxon>
        <taxon>Platyhelminthes</taxon>
        <taxon>Rhabditophora</taxon>
        <taxon>Macrostomorpha</taxon>
        <taxon>Macrostomida</taxon>
        <taxon>Macrostomidae</taxon>
        <taxon>Macrostomum</taxon>
    </lineage>
</organism>
<dbReference type="AlphaFoldDB" id="A0A1I8HHU1"/>
<protein>
    <submittedName>
        <fullName evidence="2">SAM-dependent methyltransferase</fullName>
    </submittedName>
</protein>
<sequence>MPKPDNQEQLESLGLELEPSWDRVVAPEAAIWELLQTEVNILRHLKTIIE</sequence>